<keyword evidence="2" id="KW-1185">Reference proteome</keyword>
<dbReference type="AlphaFoldDB" id="A0A7W6MS43"/>
<evidence type="ECO:0000313" key="1">
    <source>
        <dbReference type="EMBL" id="MBB4005644.1"/>
    </source>
</evidence>
<evidence type="ECO:0000313" key="2">
    <source>
        <dbReference type="Proteomes" id="UP000588647"/>
    </source>
</evidence>
<name>A0A7W6MS43_9HYPH</name>
<dbReference type="Proteomes" id="UP000588647">
    <property type="component" value="Unassembled WGS sequence"/>
</dbReference>
<protein>
    <submittedName>
        <fullName evidence="1">Uncharacterized protein</fullName>
    </submittedName>
</protein>
<accession>A0A7W6MS43</accession>
<organism evidence="1 2">
    <name type="scientific">Aurantimonas endophytica</name>
    <dbReference type="NCBI Taxonomy" id="1522175"/>
    <lineage>
        <taxon>Bacteria</taxon>
        <taxon>Pseudomonadati</taxon>
        <taxon>Pseudomonadota</taxon>
        <taxon>Alphaproteobacteria</taxon>
        <taxon>Hyphomicrobiales</taxon>
        <taxon>Aurantimonadaceae</taxon>
        <taxon>Aurantimonas</taxon>
    </lineage>
</organism>
<sequence length="95" mass="10421">MVTTITAAAIITLKTADFTFKCSLIGLGGKRNPNSGNDLHSLSPHEPTALLLELLRQLIKEGYSGQITLSQFQRFQDVRDQLEKDGFKFGLPSGN</sequence>
<reference evidence="1 2" key="1">
    <citation type="submission" date="2020-08" db="EMBL/GenBank/DDBJ databases">
        <title>Genomic Encyclopedia of Type Strains, Phase IV (KMG-IV): sequencing the most valuable type-strain genomes for metagenomic binning, comparative biology and taxonomic classification.</title>
        <authorList>
            <person name="Goeker M."/>
        </authorList>
    </citation>
    <scope>NUCLEOTIDE SEQUENCE [LARGE SCALE GENOMIC DNA]</scope>
    <source>
        <strain evidence="1 2">DSM 103570</strain>
    </source>
</reference>
<gene>
    <name evidence="1" type="ORF">GGR03_004746</name>
</gene>
<dbReference type="EMBL" id="JACIEM010000007">
    <property type="protein sequence ID" value="MBB4005644.1"/>
    <property type="molecule type" value="Genomic_DNA"/>
</dbReference>
<dbReference type="RefSeq" id="WP_183211231.1">
    <property type="nucleotide sequence ID" value="NZ_JAAAMM010000007.1"/>
</dbReference>
<comment type="caution">
    <text evidence="1">The sequence shown here is derived from an EMBL/GenBank/DDBJ whole genome shotgun (WGS) entry which is preliminary data.</text>
</comment>
<proteinExistence type="predicted"/>